<sequence length="273" mass="29659">MKKNILITGSTDGIGKLTALKLAKEGHSLFLHGRDPKKLEATIIEIRKEANTKTIFGSVADFSDLQSVCKMAKRTALELPKLDVLINNAGVFKSSQLVNSNGIDLRLVVNYLAPYLFTQGLLPVLKKATAPRIINLSSAAQASVSLEALKGSKTIGVQEGYAQSKLALTMWSFDLAQKEKDVTIIAVNPGSLLNTKMVKEAYGNHWSSADKGASLLYDLAILSEFEEKTGLYFDNDKGDPRGTFGEAHADAYNEIKIGQLISATEELLTRLIT</sequence>
<name>A0ABU3BK23_9FLAO</name>
<organism evidence="4 5">
    <name type="scientific">Croceitalea vernalis</name>
    <dbReference type="NCBI Taxonomy" id="3075599"/>
    <lineage>
        <taxon>Bacteria</taxon>
        <taxon>Pseudomonadati</taxon>
        <taxon>Bacteroidota</taxon>
        <taxon>Flavobacteriia</taxon>
        <taxon>Flavobacteriales</taxon>
        <taxon>Flavobacteriaceae</taxon>
        <taxon>Croceitalea</taxon>
    </lineage>
</organism>
<comment type="similarity">
    <text evidence="1 3">Belongs to the short-chain dehydrogenases/reductases (SDR) family.</text>
</comment>
<dbReference type="EMBL" id="JAVRHU010000003">
    <property type="protein sequence ID" value="MDT0622508.1"/>
    <property type="molecule type" value="Genomic_DNA"/>
</dbReference>
<dbReference type="Proteomes" id="UP001250662">
    <property type="component" value="Unassembled WGS sequence"/>
</dbReference>
<dbReference type="InterPro" id="IPR020904">
    <property type="entry name" value="Sc_DH/Rdtase_CS"/>
</dbReference>
<evidence type="ECO:0000313" key="5">
    <source>
        <dbReference type="Proteomes" id="UP001250662"/>
    </source>
</evidence>
<dbReference type="PANTHER" id="PTHR24320">
    <property type="entry name" value="RETINOL DEHYDROGENASE"/>
    <property type="match status" value="1"/>
</dbReference>
<keyword evidence="2" id="KW-0560">Oxidoreductase</keyword>
<dbReference type="SUPFAM" id="SSF51735">
    <property type="entry name" value="NAD(P)-binding Rossmann-fold domains"/>
    <property type="match status" value="1"/>
</dbReference>
<dbReference type="PRINTS" id="PR00081">
    <property type="entry name" value="GDHRDH"/>
</dbReference>
<comment type="caution">
    <text evidence="4">The sequence shown here is derived from an EMBL/GenBank/DDBJ whole genome shotgun (WGS) entry which is preliminary data.</text>
</comment>
<evidence type="ECO:0000256" key="2">
    <source>
        <dbReference type="ARBA" id="ARBA00023002"/>
    </source>
</evidence>
<dbReference type="PRINTS" id="PR00080">
    <property type="entry name" value="SDRFAMILY"/>
</dbReference>
<keyword evidence="5" id="KW-1185">Reference proteome</keyword>
<evidence type="ECO:0000313" key="4">
    <source>
        <dbReference type="EMBL" id="MDT0622508.1"/>
    </source>
</evidence>
<evidence type="ECO:0000256" key="3">
    <source>
        <dbReference type="RuleBase" id="RU000363"/>
    </source>
</evidence>
<dbReference type="Pfam" id="PF00106">
    <property type="entry name" value="adh_short"/>
    <property type="match status" value="1"/>
</dbReference>
<dbReference type="PANTHER" id="PTHR24320:SF148">
    <property type="entry name" value="NAD(P)-BINDING ROSSMANN-FOLD SUPERFAMILY PROTEIN"/>
    <property type="match status" value="1"/>
</dbReference>
<protein>
    <submittedName>
        <fullName evidence="4">SDR family NAD(P)-dependent oxidoreductase</fullName>
    </submittedName>
</protein>
<dbReference type="Gene3D" id="3.40.50.720">
    <property type="entry name" value="NAD(P)-binding Rossmann-like Domain"/>
    <property type="match status" value="1"/>
</dbReference>
<reference evidence="4 5" key="1">
    <citation type="submission" date="2023-09" db="EMBL/GenBank/DDBJ databases">
        <authorList>
            <person name="Rey-Velasco X."/>
        </authorList>
    </citation>
    <scope>NUCLEOTIDE SEQUENCE [LARGE SCALE GENOMIC DNA]</scope>
    <source>
        <strain evidence="4 5">P007</strain>
    </source>
</reference>
<accession>A0ABU3BK23</accession>
<dbReference type="RefSeq" id="WP_311386069.1">
    <property type="nucleotide sequence ID" value="NZ_JAVRHU010000003.1"/>
</dbReference>
<dbReference type="InterPro" id="IPR002347">
    <property type="entry name" value="SDR_fam"/>
</dbReference>
<evidence type="ECO:0000256" key="1">
    <source>
        <dbReference type="ARBA" id="ARBA00006484"/>
    </source>
</evidence>
<proteinExistence type="inferred from homology"/>
<dbReference type="InterPro" id="IPR036291">
    <property type="entry name" value="NAD(P)-bd_dom_sf"/>
</dbReference>
<gene>
    <name evidence="4" type="ORF">RM520_12820</name>
</gene>
<dbReference type="PROSITE" id="PS00061">
    <property type="entry name" value="ADH_SHORT"/>
    <property type="match status" value="1"/>
</dbReference>